<dbReference type="OrthoDB" id="2058870at2"/>
<dbReference type="EMBL" id="FONN01000010">
    <property type="protein sequence ID" value="SFE98167.1"/>
    <property type="molecule type" value="Genomic_DNA"/>
</dbReference>
<evidence type="ECO:0000256" key="1">
    <source>
        <dbReference type="SAM" id="SignalP"/>
    </source>
</evidence>
<sequence length="111" mass="12020">MKKAIFCSVLALGLVVSSSSAFAATVTKNSSGKTFTKSWELTASGGSWLMKYGFNTDFINEDYTHTYNSQFHHTATVSNSNGAFTDEDSAGSWAGIEVTHSGTYIEYSISY</sequence>
<dbReference type="Proteomes" id="UP000183410">
    <property type="component" value="Unassembled WGS sequence"/>
</dbReference>
<reference evidence="3" key="1">
    <citation type="submission" date="2016-10" db="EMBL/GenBank/DDBJ databases">
        <authorList>
            <person name="Varghese N."/>
            <person name="Submissions S."/>
        </authorList>
    </citation>
    <scope>NUCLEOTIDE SEQUENCE [LARGE SCALE GENOMIC DNA]</scope>
    <source>
        <strain evidence="3">CGMCC 1.10223</strain>
    </source>
</reference>
<protein>
    <recommendedName>
        <fullName evidence="4">Bacteriocin (Lactococcin_972)</fullName>
    </recommendedName>
</protein>
<feature type="signal peptide" evidence="1">
    <location>
        <begin position="1"/>
        <end position="23"/>
    </location>
</feature>
<organism evidence="2 3">
    <name type="scientific">Paenibacillus algorifonticola</name>
    <dbReference type="NCBI Taxonomy" id="684063"/>
    <lineage>
        <taxon>Bacteria</taxon>
        <taxon>Bacillati</taxon>
        <taxon>Bacillota</taxon>
        <taxon>Bacilli</taxon>
        <taxon>Bacillales</taxon>
        <taxon>Paenibacillaceae</taxon>
        <taxon>Paenibacillus</taxon>
    </lineage>
</organism>
<keyword evidence="1" id="KW-0732">Signal</keyword>
<evidence type="ECO:0000313" key="2">
    <source>
        <dbReference type="EMBL" id="SFE98167.1"/>
    </source>
</evidence>
<dbReference type="RefSeq" id="WP_046229040.1">
    <property type="nucleotide sequence ID" value="NZ_FONN01000010.1"/>
</dbReference>
<dbReference type="AlphaFoldDB" id="A0A1I2EZZ6"/>
<accession>A0A1I2EZZ6</accession>
<name>A0A1I2EZZ6_9BACL</name>
<feature type="chain" id="PRO_5010367975" description="Bacteriocin (Lactococcin_972)" evidence="1">
    <location>
        <begin position="24"/>
        <end position="111"/>
    </location>
</feature>
<gene>
    <name evidence="2" type="ORF">SAMN04487969_110164</name>
</gene>
<evidence type="ECO:0000313" key="3">
    <source>
        <dbReference type="Proteomes" id="UP000183410"/>
    </source>
</evidence>
<keyword evidence="3" id="KW-1185">Reference proteome</keyword>
<proteinExistence type="predicted"/>
<evidence type="ECO:0008006" key="4">
    <source>
        <dbReference type="Google" id="ProtNLM"/>
    </source>
</evidence>